<evidence type="ECO:0000256" key="1">
    <source>
        <dbReference type="ARBA" id="ARBA00004556"/>
    </source>
</evidence>
<evidence type="ECO:0000256" key="6">
    <source>
        <dbReference type="ARBA" id="ARBA00022892"/>
    </source>
</evidence>
<dbReference type="FunFam" id="3.30.70.20:FF:000042">
    <property type="entry name" value="Cytosolic Fe-S cluster assembly factor NAR1"/>
    <property type="match status" value="1"/>
</dbReference>
<evidence type="ECO:0000256" key="10">
    <source>
        <dbReference type="ARBA" id="ARBA00025700"/>
    </source>
</evidence>
<dbReference type="Pfam" id="PF02906">
    <property type="entry name" value="Fe_hyd_lg_C"/>
    <property type="match status" value="1"/>
</dbReference>
<comment type="similarity">
    <text evidence="3">Belongs to the TRAPP small subunits family. Sedlin subfamily.</text>
</comment>
<dbReference type="InterPro" id="IPR009016">
    <property type="entry name" value="Fe_hydrogenase"/>
</dbReference>
<dbReference type="Pfam" id="PF04628">
    <property type="entry name" value="Sedlin_N"/>
    <property type="match status" value="1"/>
</dbReference>
<dbReference type="STRING" id="27835.A0A0N4Y2H6"/>
<evidence type="ECO:0000313" key="14">
    <source>
        <dbReference type="WBParaSite" id="NBR_0000991801-mRNA-1"/>
    </source>
</evidence>
<accession>A0A0N4Y2H6</accession>
<evidence type="ECO:0000313" key="12">
    <source>
        <dbReference type="EMBL" id="VDL73508.1"/>
    </source>
</evidence>
<evidence type="ECO:0000259" key="11">
    <source>
        <dbReference type="Pfam" id="PF02906"/>
    </source>
</evidence>
<comment type="subcellular location">
    <subcellularLocation>
        <location evidence="1">Cytoplasm</location>
        <location evidence="1">Perinuclear region</location>
    </subcellularLocation>
</comment>
<dbReference type="PANTHER" id="PTHR11615">
    <property type="entry name" value="NITRATE, FORMATE, IRON DEHYDROGENASE"/>
    <property type="match status" value="1"/>
</dbReference>
<comment type="function">
    <text evidence="10">Component of the cytosolic iron-sulfur (Fe/S) protein assembly machinery. Required for maturation of extramitochondrial Fe/S proteins.</text>
</comment>
<dbReference type="SUPFAM" id="SSF64356">
    <property type="entry name" value="SNARE-like"/>
    <property type="match status" value="1"/>
</dbReference>
<feature type="domain" description="Iron hydrogenase large subunit C-terminal" evidence="11">
    <location>
        <begin position="237"/>
        <end position="499"/>
    </location>
</feature>
<evidence type="ECO:0000256" key="3">
    <source>
        <dbReference type="ARBA" id="ARBA00006626"/>
    </source>
</evidence>
<keyword evidence="13" id="KW-1185">Reference proteome</keyword>
<keyword evidence="8" id="KW-0411">Iron-sulfur</keyword>
<protein>
    <recommendedName>
        <fullName evidence="9">Trafficking protein particle complex subunit 2-like protein</fullName>
    </recommendedName>
</protein>
<dbReference type="InterPro" id="IPR050340">
    <property type="entry name" value="Cytosolic_Fe-S_CAF"/>
</dbReference>
<reference evidence="14" key="1">
    <citation type="submission" date="2016-04" db="UniProtKB">
        <authorList>
            <consortium name="WormBaseParasite"/>
        </authorList>
    </citation>
    <scope>IDENTIFICATION</scope>
</reference>
<keyword evidence="6" id="KW-0931">ER-Golgi transport</keyword>
<dbReference type="WBParaSite" id="NBR_0000991801-mRNA-1">
    <property type="protein sequence ID" value="NBR_0000991801-mRNA-1"/>
    <property type="gene ID" value="NBR_0000991801"/>
</dbReference>
<dbReference type="InterPro" id="IPR004108">
    <property type="entry name" value="Fe_hydrogenase_lsu_C"/>
</dbReference>
<dbReference type="EMBL" id="UYSL01020223">
    <property type="protein sequence ID" value="VDL73508.1"/>
    <property type="molecule type" value="Genomic_DNA"/>
</dbReference>
<dbReference type="GO" id="GO:0051539">
    <property type="term" value="F:4 iron, 4 sulfur cluster binding"/>
    <property type="evidence" value="ECO:0007669"/>
    <property type="project" value="UniProtKB-KW"/>
</dbReference>
<keyword evidence="5" id="KW-0479">Metal-binding</keyword>
<dbReference type="Proteomes" id="UP000271162">
    <property type="component" value="Unassembled WGS sequence"/>
</dbReference>
<dbReference type="AlphaFoldDB" id="A0A0N4Y2H6"/>
<keyword evidence="6" id="KW-0813">Transport</keyword>
<dbReference type="CDD" id="cd14854">
    <property type="entry name" value="TRAPPC2L"/>
    <property type="match status" value="1"/>
</dbReference>
<keyword evidence="7" id="KW-0408">Iron</keyword>
<dbReference type="InterPro" id="IPR006722">
    <property type="entry name" value="Sedlin"/>
</dbReference>
<gene>
    <name evidence="12" type="ORF">NBR_LOCUS9919</name>
</gene>
<dbReference type="SUPFAM" id="SSF53920">
    <property type="entry name" value="Fe-only hydrogenase"/>
    <property type="match status" value="1"/>
</dbReference>
<evidence type="ECO:0000256" key="2">
    <source>
        <dbReference type="ARBA" id="ARBA00006596"/>
    </source>
</evidence>
<keyword evidence="4" id="KW-0004">4Fe-4S</keyword>
<dbReference type="OMA" id="YTSTIRI"/>
<dbReference type="GO" id="GO:0048471">
    <property type="term" value="C:perinuclear region of cytoplasm"/>
    <property type="evidence" value="ECO:0007669"/>
    <property type="project" value="UniProtKB-SubCell"/>
</dbReference>
<evidence type="ECO:0000256" key="4">
    <source>
        <dbReference type="ARBA" id="ARBA00022485"/>
    </source>
</evidence>
<evidence type="ECO:0000256" key="8">
    <source>
        <dbReference type="ARBA" id="ARBA00023014"/>
    </source>
</evidence>
<dbReference type="GO" id="GO:0006888">
    <property type="term" value="P:endoplasmic reticulum to Golgi vesicle-mediated transport"/>
    <property type="evidence" value="ECO:0007669"/>
    <property type="project" value="InterPro"/>
</dbReference>
<evidence type="ECO:0000256" key="9">
    <source>
        <dbReference type="ARBA" id="ARBA00024408"/>
    </source>
</evidence>
<dbReference type="InterPro" id="IPR011012">
    <property type="entry name" value="Longin-like_dom_sf"/>
</dbReference>
<dbReference type="GO" id="GO:0046872">
    <property type="term" value="F:metal ion binding"/>
    <property type="evidence" value="ECO:0007669"/>
    <property type="project" value="UniProtKB-KW"/>
</dbReference>
<reference evidence="12 13" key="2">
    <citation type="submission" date="2018-11" db="EMBL/GenBank/DDBJ databases">
        <authorList>
            <consortium name="Pathogen Informatics"/>
        </authorList>
    </citation>
    <scope>NUCLEOTIDE SEQUENCE [LARGE SCALE GENOMIC DNA]</scope>
</reference>
<sequence length="567" mass="63207">MGGSNAVAFSIYDRDQLRLLHVVNETYQKYSYDIELFIHCSLDIVDEKAAKANEMFLGHLYTDQKYKSFGFVTNTGVRMVLVLEASNVEWKDFDIRAMFKKFHNLYCNAISNPFHTFGEEIRSKTMLDAANQLISANVEGQMDEGASGTVRITNISDFIAPNANCIIPLETKREEPLVSVRKRQAPDSINGVKKSAVKISLNDCLACSGCITSAETVLIEEQSLSRVLEGMIGKQLCVISVSPQSVCSIAVKRRISVAQAAKLVASYFISKGAHFVIDSSFGRAFCIEESYHEFISSTSRPILVSACPGFVCYAEKSHDAFLLPFLSKAINGALVKDFLSRRLRVPIESIYHAAVMMCFDKKLEASRPDFYVPGTEIRETDCVITTVEVNSLLDEVDDNIVQANEEGILYGNEGDTSGGFAEMLVRRFVAEHGGEINEEKIAKNLDAVTVKHNGEVTLRVAKVYGFRNIQNLVRKMKANKCNYDYVEVMACPSGCGNGGAQIRAETADERNEVLSRVEEAFSTIQCDARPEMLKVAEEWRTLNPDWKALLRTDYHGVTTNIAQRLQW</sequence>
<dbReference type="InterPro" id="IPR044760">
    <property type="entry name" value="TRAPPC2L"/>
</dbReference>
<organism evidence="14">
    <name type="scientific">Nippostrongylus brasiliensis</name>
    <name type="common">Rat hookworm</name>
    <dbReference type="NCBI Taxonomy" id="27835"/>
    <lineage>
        <taxon>Eukaryota</taxon>
        <taxon>Metazoa</taxon>
        <taxon>Ecdysozoa</taxon>
        <taxon>Nematoda</taxon>
        <taxon>Chromadorea</taxon>
        <taxon>Rhabditida</taxon>
        <taxon>Rhabditina</taxon>
        <taxon>Rhabditomorpha</taxon>
        <taxon>Strongyloidea</taxon>
        <taxon>Heligmosomidae</taxon>
        <taxon>Nippostrongylus</taxon>
    </lineage>
</organism>
<comment type="similarity">
    <text evidence="2">Belongs to the NARF family.</text>
</comment>
<evidence type="ECO:0000313" key="13">
    <source>
        <dbReference type="Proteomes" id="UP000271162"/>
    </source>
</evidence>
<proteinExistence type="inferred from homology"/>
<evidence type="ECO:0000256" key="5">
    <source>
        <dbReference type="ARBA" id="ARBA00022723"/>
    </source>
</evidence>
<dbReference type="Gene3D" id="3.30.450.70">
    <property type="match status" value="1"/>
</dbReference>
<dbReference type="Gene3D" id="3.40.950.10">
    <property type="entry name" value="Fe-only Hydrogenase (Larger Subunit), Chain L, domain 3"/>
    <property type="match status" value="1"/>
</dbReference>
<name>A0A0N4Y2H6_NIPBR</name>
<dbReference type="Gene3D" id="3.40.50.1780">
    <property type="match status" value="1"/>
</dbReference>
<evidence type="ECO:0000256" key="7">
    <source>
        <dbReference type="ARBA" id="ARBA00023004"/>
    </source>
</evidence>